<evidence type="ECO:0000313" key="2">
    <source>
        <dbReference type="EMBL" id="EAT14674.1"/>
    </source>
</evidence>
<feature type="signal peptide" evidence="1">
    <location>
        <begin position="1"/>
        <end position="21"/>
    </location>
</feature>
<protein>
    <recommendedName>
        <fullName evidence="4">Alginate export domain-containing protein</fullName>
    </recommendedName>
</protein>
<keyword evidence="1" id="KW-0732">Signal</keyword>
<reference evidence="2" key="1">
    <citation type="submission" date="2006-05" db="EMBL/GenBank/DDBJ databases">
        <title>Annotation of the draft genome assembly of Desulfuromonas acetoxidans DSM 684.</title>
        <authorList>
            <consortium name="US DOE Joint Genome Institute (JGI-ORNL)"/>
            <person name="Larimer F."/>
            <person name="Land M."/>
            <person name="Hauser L."/>
        </authorList>
    </citation>
    <scope>NUCLEOTIDE SEQUENCE [LARGE SCALE GENOMIC DNA]</scope>
    <source>
        <strain evidence="2">DSM 684</strain>
    </source>
</reference>
<dbReference type="OrthoDB" id="5289878at2"/>
<sequence length="384" mass="42324">MRLCVLITILLGLMPLSPAEAIQGHTRLISTWQDTTLFYPSQWSSAAELRVHDKRSLTSSSSFEWGATATSWYRQHPSAWQTVRPNQRIDLTKVTGENDHSTSRGEIDRLAIHATIDRHQLTVGRQAIGFGRIVLYSPLDIIAPFAPDALITDVRPGIDALRWNINLSAASQLQAIHIWGQDNADNSTLVAFEALLDWGDLLLLGGELAGRPMMGAGIAGQWSGIGLKLEATTYGRKPHRDGDDPHDEFTIAAVECDARLFDDVYLTVDYLFNGCGSDKPEDATAILASAFYQEQRAYLSGRHYLISALSAELHPLVTAELFGLLNLEDHSVMIRPGLNVSLSDNLSLDMHYAWLAGHRGSVSQPASEFGDQGDQASVFLSYYF</sequence>
<organism evidence="2 3">
    <name type="scientific">Desulfuromonas acetoxidans (strain DSM 684 / 11070)</name>
    <dbReference type="NCBI Taxonomy" id="281689"/>
    <lineage>
        <taxon>Bacteria</taxon>
        <taxon>Pseudomonadati</taxon>
        <taxon>Thermodesulfobacteriota</taxon>
        <taxon>Desulfuromonadia</taxon>
        <taxon>Desulfuromonadales</taxon>
        <taxon>Desulfuromonadaceae</taxon>
        <taxon>Desulfuromonas</taxon>
    </lineage>
</organism>
<proteinExistence type="predicted"/>
<feature type="chain" id="PRO_5004192293" description="Alginate export domain-containing protein" evidence="1">
    <location>
        <begin position="22"/>
        <end position="384"/>
    </location>
</feature>
<evidence type="ECO:0000256" key="1">
    <source>
        <dbReference type="SAM" id="SignalP"/>
    </source>
</evidence>
<dbReference type="EMBL" id="AAEW02000020">
    <property type="protein sequence ID" value="EAT14674.1"/>
    <property type="molecule type" value="Genomic_DNA"/>
</dbReference>
<evidence type="ECO:0008006" key="4">
    <source>
        <dbReference type="Google" id="ProtNLM"/>
    </source>
</evidence>
<comment type="caution">
    <text evidence="2">The sequence shown here is derived from an EMBL/GenBank/DDBJ whole genome shotgun (WGS) entry which is preliminary data.</text>
</comment>
<keyword evidence="3" id="KW-1185">Reference proteome</keyword>
<reference evidence="2" key="2">
    <citation type="submission" date="2006-05" db="EMBL/GenBank/DDBJ databases">
        <title>Sequencing of the draft genome and assembly of Desulfuromonas acetoxidans DSM 684.</title>
        <authorList>
            <consortium name="US DOE Joint Genome Institute (JGI-PGF)"/>
            <person name="Copeland A."/>
            <person name="Lucas S."/>
            <person name="Lapidus A."/>
            <person name="Barry K."/>
            <person name="Detter J.C."/>
            <person name="Glavina del Rio T."/>
            <person name="Hammon N."/>
            <person name="Israni S."/>
            <person name="Dalin E."/>
            <person name="Tice H."/>
            <person name="Bruce D."/>
            <person name="Pitluck S."/>
            <person name="Richardson P."/>
        </authorList>
    </citation>
    <scope>NUCLEOTIDE SEQUENCE [LARGE SCALE GENOMIC DNA]</scope>
    <source>
        <strain evidence="2">DSM 684</strain>
    </source>
</reference>
<dbReference type="RefSeq" id="WP_006002387.1">
    <property type="nucleotide sequence ID" value="NZ_AAEW02000020.1"/>
</dbReference>
<accession>Q1JWK5</accession>
<name>Q1JWK5_DESA6</name>
<gene>
    <name evidence="2" type="ORF">Dace_0638</name>
</gene>
<dbReference type="Proteomes" id="UP000005695">
    <property type="component" value="Unassembled WGS sequence"/>
</dbReference>
<dbReference type="AlphaFoldDB" id="Q1JWK5"/>
<evidence type="ECO:0000313" key="3">
    <source>
        <dbReference type="Proteomes" id="UP000005695"/>
    </source>
</evidence>